<feature type="region of interest" description="Disordered" evidence="1">
    <location>
        <begin position="193"/>
        <end position="212"/>
    </location>
</feature>
<evidence type="ECO:0000313" key="3">
    <source>
        <dbReference type="Proteomes" id="UP000036893"/>
    </source>
</evidence>
<reference evidence="2" key="1">
    <citation type="journal article" date="2015" name="Genome Announc.">
        <title>Draft Genome Sequence of the Pathogenic Filamentous Fungus Aspergillus udagawae Strain IFM 46973T.</title>
        <authorList>
            <person name="Kusuya Y."/>
            <person name="Takahashi-Nakaguchi A."/>
            <person name="Takahashi H."/>
            <person name="Yaguchi T."/>
        </authorList>
    </citation>
    <scope>NUCLEOTIDE SEQUENCE</scope>
    <source>
        <strain evidence="2">IFM 46973</strain>
    </source>
</reference>
<organism evidence="2 3">
    <name type="scientific">Aspergillus udagawae</name>
    <dbReference type="NCBI Taxonomy" id="91492"/>
    <lineage>
        <taxon>Eukaryota</taxon>
        <taxon>Fungi</taxon>
        <taxon>Dikarya</taxon>
        <taxon>Ascomycota</taxon>
        <taxon>Pezizomycotina</taxon>
        <taxon>Eurotiomycetes</taxon>
        <taxon>Eurotiomycetidae</taxon>
        <taxon>Eurotiales</taxon>
        <taxon>Aspergillaceae</taxon>
        <taxon>Aspergillus</taxon>
        <taxon>Aspergillus subgen. Fumigati</taxon>
    </lineage>
</organism>
<evidence type="ECO:0008006" key="4">
    <source>
        <dbReference type="Google" id="ProtNLM"/>
    </source>
</evidence>
<evidence type="ECO:0000313" key="2">
    <source>
        <dbReference type="EMBL" id="GIC91709.1"/>
    </source>
</evidence>
<sequence length="659" mass="75440">MTPHQQSESSAALISSLSPVASAALQVFQREHTDEFRHHNSLLLRLIPFLTDEFDIDIDPDSLPDCEENESVNEETVRHSIVVRLLNEFWDVHCDIDPNAEKVSDIVDYQFLVKLFYWHLNRQTRRPSNLTRPDGVETRTERAEQRRRLFDMNLRSLLEIQRETIQQQTSKENHNTKTKRGSLVKKLAGVRNGDLPDVDQDEPANQPLCPESESMQNNIETVVSEPMGISIVLGNLGFIDRLSILDTIIDKVMSKYEGRYGMFLKSDSGRNIKAVLEGNLNQKVKSLCETGTFELDRLLQIGNMGEQPDESGVYMHILYRRSNPGRFWLYVGQAFKLHARISSHNDPAHRRAQPSLHYHVWDSAEDIVSEFVTLAVHEITSSRDDQFILNFQEMWMACVFQTMTAKHLEEYLPESVNRAWSGRHLNVAPPIWQGFTGDLVAWKEAIGGTEAFNDFLNSPDSAIRGWAWDLRHAFNDLRNSPDPIHRAYYFDVMLRNRKLAEEVGERRKIENLQRILSQGMTRIIFGGDDTQKAHLISCSGFAFTISRQLRLGVRVGDLVRLRFHLTATPNPQKYATKASQTDPASRLAVSIEGRGTHSDYHVWLRNPGDKVVSRMNALVDALEGVPLTESKEMARRWYVTRRQGTSKKDVIYTVGDDES</sequence>
<name>A0A8E0V4B3_9EURO</name>
<comment type="caution">
    <text evidence="2">The sequence shown here is derived from an EMBL/GenBank/DDBJ whole genome shotgun (WGS) entry which is preliminary data.</text>
</comment>
<dbReference type="EMBL" id="BBXM02000006">
    <property type="protein sequence ID" value="GIC91709.1"/>
    <property type="molecule type" value="Genomic_DNA"/>
</dbReference>
<evidence type="ECO:0000256" key="1">
    <source>
        <dbReference type="SAM" id="MobiDB-lite"/>
    </source>
</evidence>
<dbReference type="GeneID" id="66995635"/>
<protein>
    <recommendedName>
        <fullName evidence="4">GIY-YIG domain-containing protein</fullName>
    </recommendedName>
</protein>
<gene>
    <name evidence="2" type="ORF">Aud_008158</name>
</gene>
<proteinExistence type="predicted"/>
<reference evidence="2" key="2">
    <citation type="submission" date="2021-01" db="EMBL/GenBank/DDBJ databases">
        <title>Pan-genome distribution and transcriptional activeness of fungal secondary metabolism genes in Aspergillus section Fumigati.</title>
        <authorList>
            <person name="Takahashi H."/>
            <person name="Umemura M."/>
            <person name="Ninomiya A."/>
            <person name="Kusuya Y."/>
            <person name="Urayama S."/>
            <person name="Shimizu M."/>
            <person name="Watanabe A."/>
            <person name="Kamei K."/>
            <person name="Yaguchi T."/>
            <person name="Hagiwara D."/>
        </authorList>
    </citation>
    <scope>NUCLEOTIDE SEQUENCE</scope>
    <source>
        <strain evidence="2">IFM 46973</strain>
    </source>
</reference>
<dbReference type="RefSeq" id="XP_043148975.1">
    <property type="nucleotide sequence ID" value="XM_043293040.1"/>
</dbReference>
<dbReference type="Proteomes" id="UP000036893">
    <property type="component" value="Unassembled WGS sequence"/>
</dbReference>
<accession>A0A8E0V4B3</accession>
<dbReference type="AlphaFoldDB" id="A0A8E0V4B3"/>